<dbReference type="Pfam" id="PF04955">
    <property type="entry name" value="HupE_UreJ"/>
    <property type="match status" value="1"/>
</dbReference>
<dbReference type="EMBL" id="JAEUXJ010000018">
    <property type="protein sequence ID" value="MBL6458717.1"/>
    <property type="molecule type" value="Genomic_DNA"/>
</dbReference>
<gene>
    <name evidence="3" type="ORF">JMJ55_25615</name>
</gene>
<organism evidence="3 4">
    <name type="scientific">Belnapia mucosa</name>
    <dbReference type="NCBI Taxonomy" id="2804532"/>
    <lineage>
        <taxon>Bacteria</taxon>
        <taxon>Pseudomonadati</taxon>
        <taxon>Pseudomonadota</taxon>
        <taxon>Alphaproteobacteria</taxon>
        <taxon>Acetobacterales</taxon>
        <taxon>Roseomonadaceae</taxon>
        <taxon>Belnapia</taxon>
    </lineage>
</organism>
<evidence type="ECO:0000313" key="3">
    <source>
        <dbReference type="EMBL" id="MBL6458717.1"/>
    </source>
</evidence>
<feature type="transmembrane region" description="Helical" evidence="1">
    <location>
        <begin position="136"/>
        <end position="160"/>
    </location>
</feature>
<evidence type="ECO:0000256" key="2">
    <source>
        <dbReference type="SAM" id="SignalP"/>
    </source>
</evidence>
<feature type="transmembrane region" description="Helical" evidence="1">
    <location>
        <begin position="67"/>
        <end position="85"/>
    </location>
</feature>
<feature type="signal peptide" evidence="2">
    <location>
        <begin position="1"/>
        <end position="19"/>
    </location>
</feature>
<feature type="chain" id="PRO_5045722186" evidence="2">
    <location>
        <begin position="20"/>
        <end position="185"/>
    </location>
</feature>
<proteinExistence type="predicted"/>
<keyword evidence="1" id="KW-0812">Transmembrane</keyword>
<comment type="caution">
    <text evidence="3">The sequence shown here is derived from an EMBL/GenBank/DDBJ whole genome shotgun (WGS) entry which is preliminary data.</text>
</comment>
<keyword evidence="1" id="KW-1133">Transmembrane helix</keyword>
<dbReference type="RefSeq" id="WP_202828460.1">
    <property type="nucleotide sequence ID" value="NZ_JAEUXJ010000018.1"/>
</dbReference>
<feature type="transmembrane region" description="Helical" evidence="1">
    <location>
        <begin position="91"/>
        <end position="124"/>
    </location>
</feature>
<evidence type="ECO:0000256" key="1">
    <source>
        <dbReference type="SAM" id="Phobius"/>
    </source>
</evidence>
<protein>
    <submittedName>
        <fullName evidence="3">HupE/UreJ family protein</fullName>
    </submittedName>
</protein>
<keyword evidence="2" id="KW-0732">Signal</keyword>
<dbReference type="Proteomes" id="UP000606490">
    <property type="component" value="Unassembled WGS sequence"/>
</dbReference>
<dbReference type="PIRSF" id="PIRSF016919">
    <property type="entry name" value="HupE_UreJ"/>
    <property type="match status" value="1"/>
</dbReference>
<evidence type="ECO:0000313" key="4">
    <source>
        <dbReference type="Proteomes" id="UP000606490"/>
    </source>
</evidence>
<keyword evidence="4" id="KW-1185">Reference proteome</keyword>
<accession>A0ABS1VAL4</accession>
<keyword evidence="1" id="KW-0472">Membrane</keyword>
<reference evidence="3 4" key="1">
    <citation type="submission" date="2021-01" db="EMBL/GenBank/DDBJ databases">
        <title>Belnapia mucosa sp. nov. and Belnapia arida sp. nov., isolated from the Tabernas Desert (Almeria, Spain).</title>
        <authorList>
            <person name="Molina-Menor E."/>
            <person name="Vidal-Verdu A."/>
            <person name="Calonge A."/>
            <person name="Satari L."/>
            <person name="Pereto Magraner J."/>
            <person name="Porcar Miralles M."/>
        </authorList>
    </citation>
    <scope>NUCLEOTIDE SEQUENCE [LARGE SCALE GENOMIC DNA]</scope>
    <source>
        <strain evidence="3 4">T6</strain>
    </source>
</reference>
<feature type="transmembrane region" description="Helical" evidence="1">
    <location>
        <begin position="43"/>
        <end position="60"/>
    </location>
</feature>
<sequence length="185" mass="17987">MNPIILFATALLLPATAFAHPGMALDHGLMAGLLHPFSGADHLLAMVMVGLWAGLLGGRARIALPGGFLAGMAGGALLGFAGLALPGVEAGILASVIILGALAALSLRLPLVLGTLLAVGFGLLHGHAHGTEMLGAPAFLGMLAGTAALHGAGLALSAAAQPWARRAAQLAGGATALAGLALALV</sequence>
<name>A0ABS1VAL4_9PROT</name>
<dbReference type="InterPro" id="IPR007038">
    <property type="entry name" value="HupE_UreJ"/>
</dbReference>